<organism evidence="9 10">
    <name type="scientific">Diaphorina citri</name>
    <name type="common">Asian citrus psyllid</name>
    <dbReference type="NCBI Taxonomy" id="121845"/>
    <lineage>
        <taxon>Eukaryota</taxon>
        <taxon>Metazoa</taxon>
        <taxon>Ecdysozoa</taxon>
        <taxon>Arthropoda</taxon>
        <taxon>Hexapoda</taxon>
        <taxon>Insecta</taxon>
        <taxon>Pterygota</taxon>
        <taxon>Neoptera</taxon>
        <taxon>Paraneoptera</taxon>
        <taxon>Hemiptera</taxon>
        <taxon>Sternorrhyncha</taxon>
        <taxon>Psylloidea</taxon>
        <taxon>Psyllidae</taxon>
        <taxon>Diaphorininae</taxon>
        <taxon>Diaphorina</taxon>
    </lineage>
</organism>
<evidence type="ECO:0000256" key="5">
    <source>
        <dbReference type="ARBA" id="ARBA00022989"/>
    </source>
</evidence>
<dbReference type="GO" id="GO:0005044">
    <property type="term" value="F:scavenger receptor activity"/>
    <property type="evidence" value="ECO:0007669"/>
    <property type="project" value="TreeGrafter"/>
</dbReference>
<evidence type="ECO:0000256" key="4">
    <source>
        <dbReference type="ARBA" id="ARBA00022692"/>
    </source>
</evidence>
<dbReference type="PaxDb" id="121845-A0A1S3CV40"/>
<comment type="subcellular location">
    <subcellularLocation>
        <location evidence="1">Cell membrane</location>
    </subcellularLocation>
</comment>
<dbReference type="KEGG" id="dci:103505737"/>
<dbReference type="PRINTS" id="PR01609">
    <property type="entry name" value="CD36FAMILY"/>
</dbReference>
<name>A0A1S3CV40_DIACI</name>
<dbReference type="InterPro" id="IPR002159">
    <property type="entry name" value="CD36_fam"/>
</dbReference>
<keyword evidence="3" id="KW-1003">Cell membrane</keyword>
<proteinExistence type="inferred from homology"/>
<sequence>MFEKRSSIRPDEICKFQNGIYKDIIQIDVCSTMLMGLIALLVSSVIIVVNPYDIIFSYKVKMSEGSESLDLWATPPVELFLKVYLFNVTNREAFLAGKEKLRVQEVGPYVYREGMAHVNVSMNDNGTVTATPIHPLTWVPELSNGKEDDILILPNIALLSFANVMAKASLLTRMGVNLLIKQTKRKMENYSRTLGEKN</sequence>
<dbReference type="STRING" id="121845.A0A1S3CV40"/>
<dbReference type="PANTHER" id="PTHR11923:SF67">
    <property type="entry name" value="RE68569P"/>
    <property type="match status" value="1"/>
</dbReference>
<keyword evidence="5 8" id="KW-1133">Transmembrane helix</keyword>
<dbReference type="RefSeq" id="XP_008468315.2">
    <property type="nucleotide sequence ID" value="XM_008470093.3"/>
</dbReference>
<keyword evidence="7" id="KW-0325">Glycoprotein</keyword>
<dbReference type="GeneID" id="103505737"/>
<keyword evidence="6 8" id="KW-0472">Membrane</keyword>
<dbReference type="GO" id="GO:0005886">
    <property type="term" value="C:plasma membrane"/>
    <property type="evidence" value="ECO:0007669"/>
    <property type="project" value="UniProtKB-SubCell"/>
</dbReference>
<evidence type="ECO:0000256" key="3">
    <source>
        <dbReference type="ARBA" id="ARBA00022475"/>
    </source>
</evidence>
<dbReference type="Proteomes" id="UP000079169">
    <property type="component" value="Unplaced"/>
</dbReference>
<evidence type="ECO:0000256" key="6">
    <source>
        <dbReference type="ARBA" id="ARBA00023136"/>
    </source>
</evidence>
<evidence type="ECO:0000313" key="10">
    <source>
        <dbReference type="RefSeq" id="XP_008468315.2"/>
    </source>
</evidence>
<evidence type="ECO:0000256" key="7">
    <source>
        <dbReference type="ARBA" id="ARBA00023180"/>
    </source>
</evidence>
<accession>A0A1S3CV40</accession>
<dbReference type="PANTHER" id="PTHR11923">
    <property type="entry name" value="SCAVENGER RECEPTOR CLASS B TYPE-1 SR-B1"/>
    <property type="match status" value="1"/>
</dbReference>
<evidence type="ECO:0000313" key="9">
    <source>
        <dbReference type="Proteomes" id="UP000079169"/>
    </source>
</evidence>
<dbReference type="GO" id="GO:0005737">
    <property type="term" value="C:cytoplasm"/>
    <property type="evidence" value="ECO:0007669"/>
    <property type="project" value="TreeGrafter"/>
</dbReference>
<evidence type="ECO:0000256" key="8">
    <source>
        <dbReference type="SAM" id="Phobius"/>
    </source>
</evidence>
<evidence type="ECO:0000256" key="1">
    <source>
        <dbReference type="ARBA" id="ARBA00004236"/>
    </source>
</evidence>
<keyword evidence="4 8" id="KW-0812">Transmembrane</keyword>
<comment type="similarity">
    <text evidence="2">Belongs to the CD36 family.</text>
</comment>
<reference evidence="10" key="1">
    <citation type="submission" date="2025-08" db="UniProtKB">
        <authorList>
            <consortium name="RefSeq"/>
        </authorList>
    </citation>
    <scope>IDENTIFICATION</scope>
</reference>
<dbReference type="Pfam" id="PF01130">
    <property type="entry name" value="CD36"/>
    <property type="match status" value="1"/>
</dbReference>
<protein>
    <submittedName>
        <fullName evidence="10">Scavenger receptor class B member 1-like</fullName>
    </submittedName>
</protein>
<dbReference type="AlphaFoldDB" id="A0A1S3CV40"/>
<keyword evidence="9" id="KW-1185">Reference proteome</keyword>
<evidence type="ECO:0000256" key="2">
    <source>
        <dbReference type="ARBA" id="ARBA00010532"/>
    </source>
</evidence>
<gene>
    <name evidence="10" type="primary">LOC103505737</name>
</gene>
<feature type="transmembrane region" description="Helical" evidence="8">
    <location>
        <begin position="32"/>
        <end position="52"/>
    </location>
</feature>